<dbReference type="InterPro" id="IPR001375">
    <property type="entry name" value="Peptidase_S9_cat"/>
</dbReference>
<dbReference type="PANTHER" id="PTHR43265">
    <property type="entry name" value="ESTERASE ESTD"/>
    <property type="match status" value="1"/>
</dbReference>
<evidence type="ECO:0000259" key="1">
    <source>
        <dbReference type="Pfam" id="PF00326"/>
    </source>
</evidence>
<feature type="domain" description="Peptidase S9 prolyl oligopeptidase catalytic" evidence="1">
    <location>
        <begin position="67"/>
        <end position="275"/>
    </location>
</feature>
<evidence type="ECO:0000313" key="3">
    <source>
        <dbReference type="Proteomes" id="UP000653358"/>
    </source>
</evidence>
<dbReference type="SUPFAM" id="SSF53474">
    <property type="entry name" value="alpha/beta-Hydrolases"/>
    <property type="match status" value="1"/>
</dbReference>
<gene>
    <name evidence="2" type="ORF">GH807_07370</name>
</gene>
<reference evidence="2 3" key="1">
    <citation type="journal article" date="2020" name="mSystems">
        <title>Defining Genomic and Predicted Metabolic Features of the Acetobacterium Genus.</title>
        <authorList>
            <person name="Ross D.E."/>
            <person name="Marshall C.W."/>
            <person name="Gulliver D."/>
            <person name="May H.D."/>
            <person name="Norman R.S."/>
        </authorList>
    </citation>
    <scope>NUCLEOTIDE SEQUENCE [LARGE SCALE GENOMIC DNA]</scope>
    <source>
        <strain evidence="2 3">DSM 9173</strain>
    </source>
</reference>
<organism evidence="2 3">
    <name type="scientific">Acetobacterium tundrae</name>
    <dbReference type="NCBI Taxonomy" id="132932"/>
    <lineage>
        <taxon>Bacteria</taxon>
        <taxon>Bacillati</taxon>
        <taxon>Bacillota</taxon>
        <taxon>Clostridia</taxon>
        <taxon>Eubacteriales</taxon>
        <taxon>Eubacteriaceae</taxon>
        <taxon>Acetobacterium</taxon>
    </lineage>
</organism>
<dbReference type="PANTHER" id="PTHR43265:SF1">
    <property type="entry name" value="ESTERASE ESTD"/>
    <property type="match status" value="1"/>
</dbReference>
<protein>
    <submittedName>
        <fullName evidence="2">Alpha/beta fold hydrolase</fullName>
    </submittedName>
</protein>
<dbReference type="RefSeq" id="WP_148603107.1">
    <property type="nucleotide sequence ID" value="NZ_RXYB01000006.1"/>
</dbReference>
<dbReference type="Gene3D" id="3.40.50.1820">
    <property type="entry name" value="alpha/beta hydrolase"/>
    <property type="match status" value="1"/>
</dbReference>
<evidence type="ECO:0000313" key="2">
    <source>
        <dbReference type="EMBL" id="MBC3796866.1"/>
    </source>
</evidence>
<keyword evidence="2" id="KW-0378">Hydrolase</keyword>
<dbReference type="InterPro" id="IPR053145">
    <property type="entry name" value="AB_hydrolase_Est10"/>
</dbReference>
<dbReference type="GO" id="GO:0016787">
    <property type="term" value="F:hydrolase activity"/>
    <property type="evidence" value="ECO:0007669"/>
    <property type="project" value="UniProtKB-KW"/>
</dbReference>
<dbReference type="Pfam" id="PF00326">
    <property type="entry name" value="Peptidase_S9"/>
    <property type="match status" value="1"/>
</dbReference>
<sequence length="283" mass="30833">MYKKTQALNETETPEFTESTVFIQNGNYQIPAAICLPNGQGTFPAVVMLHGTGSDKNEVADGYKIAAHALADAGIASIRIDFIGSGESSEDYINYNFKTAISDTDAAQNYIGGLEAVDPNRIGVMGWCQGGTIALLAAGSNQLYKSVLCWAGSIDLTLMVSEENYAIAKRDGFYNLTFPWRGSLQLGLSWFDDVHTTDVLEVFSNSNAPVMTINGSADVTVNPITGEKIILSSQNEQSRTEIIAGADHVFNLFSGDMRVFNQLMSTTIDWFIQTLTEQHRPDC</sequence>
<name>A0ABR6WKV0_9FIRM</name>
<keyword evidence="3" id="KW-1185">Reference proteome</keyword>
<dbReference type="EMBL" id="WJBB01000007">
    <property type="protein sequence ID" value="MBC3796866.1"/>
    <property type="molecule type" value="Genomic_DNA"/>
</dbReference>
<proteinExistence type="predicted"/>
<dbReference type="Proteomes" id="UP000653358">
    <property type="component" value="Unassembled WGS sequence"/>
</dbReference>
<accession>A0ABR6WKV0</accession>
<dbReference type="InterPro" id="IPR029058">
    <property type="entry name" value="AB_hydrolase_fold"/>
</dbReference>
<comment type="caution">
    <text evidence="2">The sequence shown here is derived from an EMBL/GenBank/DDBJ whole genome shotgun (WGS) entry which is preliminary data.</text>
</comment>